<dbReference type="InterPro" id="IPR011990">
    <property type="entry name" value="TPR-like_helical_dom_sf"/>
</dbReference>
<keyword evidence="4" id="KW-0238">DNA-binding</keyword>
<reference evidence="4 5" key="1">
    <citation type="submission" date="2020-08" db="EMBL/GenBank/DDBJ databases">
        <title>Sequencing the genomes of 1000 actinobacteria strains.</title>
        <authorList>
            <person name="Klenk H.-P."/>
        </authorList>
    </citation>
    <scope>NUCLEOTIDE SEQUENCE [LARGE SCALE GENOMIC DNA]</scope>
    <source>
        <strain evidence="4 5">DSM 41654</strain>
    </source>
</reference>
<dbReference type="AlphaFoldDB" id="A0A7W7R3I4"/>
<feature type="domain" description="HTH luxR-type" evidence="3">
    <location>
        <begin position="846"/>
        <end position="909"/>
    </location>
</feature>
<dbReference type="Gene3D" id="1.10.10.10">
    <property type="entry name" value="Winged helix-like DNA-binding domain superfamily/Winged helix DNA-binding domain"/>
    <property type="match status" value="1"/>
</dbReference>
<dbReference type="SUPFAM" id="SSF46894">
    <property type="entry name" value="C-terminal effector domain of the bipartite response regulators"/>
    <property type="match status" value="1"/>
</dbReference>
<dbReference type="GO" id="GO:0006355">
    <property type="term" value="P:regulation of DNA-templated transcription"/>
    <property type="evidence" value="ECO:0007669"/>
    <property type="project" value="InterPro"/>
</dbReference>
<evidence type="ECO:0000313" key="4">
    <source>
        <dbReference type="EMBL" id="MBB4924745.1"/>
    </source>
</evidence>
<dbReference type="SUPFAM" id="SSF52540">
    <property type="entry name" value="P-loop containing nucleoside triphosphate hydrolases"/>
    <property type="match status" value="1"/>
</dbReference>
<dbReference type="InterPro" id="IPR027417">
    <property type="entry name" value="P-loop_NTPase"/>
</dbReference>
<dbReference type="Pfam" id="PF13191">
    <property type="entry name" value="AAA_16"/>
    <property type="match status" value="1"/>
</dbReference>
<dbReference type="Pfam" id="PF00196">
    <property type="entry name" value="GerE"/>
    <property type="match status" value="1"/>
</dbReference>
<keyword evidence="5" id="KW-1185">Reference proteome</keyword>
<dbReference type="GO" id="GO:0004016">
    <property type="term" value="F:adenylate cyclase activity"/>
    <property type="evidence" value="ECO:0007669"/>
    <property type="project" value="TreeGrafter"/>
</dbReference>
<evidence type="ECO:0000256" key="2">
    <source>
        <dbReference type="ARBA" id="ARBA00022840"/>
    </source>
</evidence>
<dbReference type="PROSITE" id="PS50043">
    <property type="entry name" value="HTH_LUXR_2"/>
    <property type="match status" value="1"/>
</dbReference>
<dbReference type="SUPFAM" id="SSF48452">
    <property type="entry name" value="TPR-like"/>
    <property type="match status" value="1"/>
</dbReference>
<dbReference type="InterPro" id="IPR041664">
    <property type="entry name" value="AAA_16"/>
</dbReference>
<accession>A0A7W7R3I4</accession>
<dbReference type="SMART" id="SM00421">
    <property type="entry name" value="HTH_LUXR"/>
    <property type="match status" value="1"/>
</dbReference>
<evidence type="ECO:0000313" key="5">
    <source>
        <dbReference type="Proteomes" id="UP000540506"/>
    </source>
</evidence>
<dbReference type="InterPro" id="IPR036388">
    <property type="entry name" value="WH-like_DNA-bd_sf"/>
</dbReference>
<keyword evidence="2" id="KW-0067">ATP-binding</keyword>
<dbReference type="GO" id="GO:0005524">
    <property type="term" value="F:ATP binding"/>
    <property type="evidence" value="ECO:0007669"/>
    <property type="project" value="UniProtKB-KW"/>
</dbReference>
<protein>
    <submittedName>
        <fullName evidence="4">DNA-binding CsgD family transcriptional regulator</fullName>
    </submittedName>
</protein>
<gene>
    <name evidence="4" type="ORF">FHR34_003738</name>
</gene>
<dbReference type="PANTHER" id="PTHR16305:SF35">
    <property type="entry name" value="TRANSCRIPTIONAL ACTIVATOR DOMAIN"/>
    <property type="match status" value="1"/>
</dbReference>
<dbReference type="PRINTS" id="PR00038">
    <property type="entry name" value="HTHLUXR"/>
</dbReference>
<organism evidence="4 5">
    <name type="scientific">Kitasatospora kifunensis</name>
    <name type="common">Streptomyces kifunensis</name>
    <dbReference type="NCBI Taxonomy" id="58351"/>
    <lineage>
        <taxon>Bacteria</taxon>
        <taxon>Bacillati</taxon>
        <taxon>Actinomycetota</taxon>
        <taxon>Actinomycetes</taxon>
        <taxon>Kitasatosporales</taxon>
        <taxon>Streptomycetaceae</taxon>
        <taxon>Kitasatospora</taxon>
    </lineage>
</organism>
<proteinExistence type="predicted"/>
<sequence>MLYGRAGEQAAVEELLTGAREGRSGVLVLRGEPGIGKSALLEYAAERAGAGFEVLRATGIEYEADLPFAGLHLLLGLALALLPGLPAPQRRALEAAFGLAEEAGPADRLLSGLATLGLLAELAQARPLLCLVDDAQWLDHSSADALLLAARRLGSEGVVLLFAARDGEGTFAAPGLPERRLAPLDPSAAAELLAAGSNEAAGAGLRYRVLAEAQGNPLALTELPAALAAGPSPGVGELALTSRLRQAFHGQVARLPAPSRTLLLVAAAEESGELATVLRAAEALGAGPEDLLPAERAGLLRRTQDGRYALRHPLLRAAILDGAPLDQKLDGHRALGAVLRADGELDRGSWHLALAATGPDAELAQALEGAARRAVARGGHAGAAAAYERAAQLAPDRATVTRCLLLAAESALDAAEAERARSLALRGAELAEDALTLAVLDWVRATTEFWRGGYPEAHRLLLSAADREIPAQIAARALLQAFHTAWYLGERQVGEVLDKMAALALPAEDATAPLLGYLRSAIGPVFDRQAPPSLALTEVAALARAAGADSPRDLVQLCGAALVPGRDAETFELAGELIAEARAAGAVGLLPTLLFFRAEAELFHGRHRDAELAVAEGLALARDTAQPQWVSQLCALDAYLAALRGERELVGQRVGEALADQASSWGAPAAGTSWSQWALAVHDLGLGRAAEVVERLEPHTAGTYRHHVSAIRTVPDLVEAAVRLGRPERAEAAFERFEAWSARIGSPDWTRALVLRCQALLGPAELAESGYLAALELHERTGRPFELARTSLLFGEWLRRDRRKTEARARLRAALEVFERLGARPWAERARSELGAAGAATPVAAPAGPLAGLTPQEEQIARLAATGLSNREIAAQLFLSPRTVGHHLYKAYPKLGIASRGELADLIAM</sequence>
<evidence type="ECO:0000256" key="1">
    <source>
        <dbReference type="ARBA" id="ARBA00022741"/>
    </source>
</evidence>
<comment type="caution">
    <text evidence="4">The sequence shown here is derived from an EMBL/GenBank/DDBJ whole genome shotgun (WGS) entry which is preliminary data.</text>
</comment>
<dbReference type="GO" id="GO:0003677">
    <property type="term" value="F:DNA binding"/>
    <property type="evidence" value="ECO:0007669"/>
    <property type="project" value="UniProtKB-KW"/>
</dbReference>
<dbReference type="CDD" id="cd06170">
    <property type="entry name" value="LuxR_C_like"/>
    <property type="match status" value="1"/>
</dbReference>
<dbReference type="InterPro" id="IPR000792">
    <property type="entry name" value="Tscrpt_reg_LuxR_C"/>
</dbReference>
<keyword evidence="1" id="KW-0547">Nucleotide-binding</keyword>
<dbReference type="InterPro" id="IPR016032">
    <property type="entry name" value="Sig_transdc_resp-reg_C-effctor"/>
</dbReference>
<dbReference type="Proteomes" id="UP000540506">
    <property type="component" value="Unassembled WGS sequence"/>
</dbReference>
<dbReference type="PANTHER" id="PTHR16305">
    <property type="entry name" value="TESTICULAR SOLUBLE ADENYLYL CYCLASE"/>
    <property type="match status" value="1"/>
</dbReference>
<dbReference type="RefSeq" id="WP_184936646.1">
    <property type="nucleotide sequence ID" value="NZ_JACHJV010000001.1"/>
</dbReference>
<dbReference type="EMBL" id="JACHJV010000001">
    <property type="protein sequence ID" value="MBB4924745.1"/>
    <property type="molecule type" value="Genomic_DNA"/>
</dbReference>
<dbReference type="GO" id="GO:0005737">
    <property type="term" value="C:cytoplasm"/>
    <property type="evidence" value="ECO:0007669"/>
    <property type="project" value="TreeGrafter"/>
</dbReference>
<name>A0A7W7R3I4_KITKI</name>
<evidence type="ECO:0000259" key="3">
    <source>
        <dbReference type="PROSITE" id="PS50043"/>
    </source>
</evidence>